<evidence type="ECO:0000313" key="3">
    <source>
        <dbReference type="Proteomes" id="UP000054015"/>
    </source>
</evidence>
<evidence type="ECO:0000313" key="2">
    <source>
        <dbReference type="EMBL" id="KUK05632.1"/>
    </source>
</evidence>
<dbReference type="DNASU" id="1484803"/>
<dbReference type="AlphaFoldDB" id="A0A101DZ02"/>
<comment type="caution">
    <text evidence="2">The sequence shown here is derived from an EMBL/GenBank/DDBJ whole genome shotgun (WGS) entry which is preliminary data.</text>
</comment>
<reference evidence="3 4" key="2">
    <citation type="journal article" date="2015" name="MBio">
        <title>Genome-Resolved Metagenomic Analysis Reveals Roles for Candidate Phyla and Other Microbial Community Members in Biogeochemical Transformations in Oil Reservoirs.</title>
        <authorList>
            <person name="Hu P."/>
            <person name="Tom L."/>
            <person name="Singh A."/>
            <person name="Thomas B.C."/>
            <person name="Baker B.J."/>
            <person name="Piceno Y.M."/>
            <person name="Andersen G.L."/>
            <person name="Banfield J.F."/>
        </authorList>
    </citation>
    <scope>NUCLEOTIDE SEQUENCE [LARGE SCALE GENOMIC DNA]</scope>
</reference>
<sequence>MNVKKALVILVALALVAAGIYLLKRPEEELRVNTDLENAKLSDFWSAVVKAANVQNETANLEWLRLKVEDGKIHLLHLEFNGNGVDGRKRVYFVDVDSTGRVRINSGTVEQSISTRHPTKVFRELDALGLYSIGGSYTLSVDFEWGDIGFDSTVTPLYLLENGELKPLREVVFHTDWPVCEIAVCKNGCEVWFIREDLSRASEVVFG</sequence>
<dbReference type="PATRIC" id="fig|2234.6.peg.706"/>
<organism evidence="2 3">
    <name type="scientific">Archaeoglobus fulgidus</name>
    <dbReference type="NCBI Taxonomy" id="2234"/>
    <lineage>
        <taxon>Archaea</taxon>
        <taxon>Methanobacteriati</taxon>
        <taxon>Methanobacteriota</taxon>
        <taxon>Archaeoglobi</taxon>
        <taxon>Archaeoglobales</taxon>
        <taxon>Archaeoglobaceae</taxon>
        <taxon>Archaeoglobus</taxon>
    </lineage>
</organism>
<proteinExistence type="predicted"/>
<dbReference type="EMBL" id="LGEX01000094">
    <property type="protein sequence ID" value="KUK05632.1"/>
    <property type="molecule type" value="Genomic_DNA"/>
</dbReference>
<evidence type="ECO:0000313" key="1">
    <source>
        <dbReference type="EMBL" id="KUJ92801.1"/>
    </source>
</evidence>
<dbReference type="EMBL" id="LGEQ01000048">
    <property type="protein sequence ID" value="KUJ92801.1"/>
    <property type="molecule type" value="Genomic_DNA"/>
</dbReference>
<accession>A0A101DZ02</accession>
<reference evidence="2" key="1">
    <citation type="journal article" date="2015" name="MBio">
        <title>Genome-resolved metagenomic analysis reveals roles for candidate phyla and other microbial community members in biogeochemical transformations in oil reservoirs.</title>
        <authorList>
            <person name="Hu P."/>
            <person name="Tom L."/>
            <person name="Singh A."/>
            <person name="Thomas B.C."/>
            <person name="Baker B.J."/>
            <person name="Piceno Y.M."/>
            <person name="Andersen G.L."/>
            <person name="Banfield J.F."/>
        </authorList>
    </citation>
    <scope>NUCLEOTIDE SEQUENCE [LARGE SCALE GENOMIC DNA]</scope>
    <source>
        <strain evidence="2">49_2300</strain>
        <strain evidence="1">49_95</strain>
    </source>
</reference>
<protein>
    <submittedName>
        <fullName evidence="2">Uncharacterized protein</fullName>
    </submittedName>
</protein>
<evidence type="ECO:0000313" key="4">
    <source>
        <dbReference type="Proteomes" id="UP000054307"/>
    </source>
</evidence>
<gene>
    <name evidence="1" type="ORF">XD40_1995</name>
    <name evidence="2" type="ORF">XD48_2135</name>
</gene>
<name>A0A101DZ02_ARCFL</name>
<dbReference type="Proteomes" id="UP000054015">
    <property type="component" value="Unassembled WGS sequence"/>
</dbReference>
<dbReference type="Proteomes" id="UP000054307">
    <property type="component" value="Unassembled WGS sequence"/>
</dbReference>